<evidence type="ECO:0000313" key="2">
    <source>
        <dbReference type="EMBL" id="KAE8159323.1"/>
    </source>
</evidence>
<organism evidence="2 3">
    <name type="scientific">Aspergillus tamarii</name>
    <dbReference type="NCBI Taxonomy" id="41984"/>
    <lineage>
        <taxon>Eukaryota</taxon>
        <taxon>Fungi</taxon>
        <taxon>Dikarya</taxon>
        <taxon>Ascomycota</taxon>
        <taxon>Pezizomycotina</taxon>
        <taxon>Eurotiomycetes</taxon>
        <taxon>Eurotiomycetidae</taxon>
        <taxon>Eurotiales</taxon>
        <taxon>Aspergillaceae</taxon>
        <taxon>Aspergillus</taxon>
        <taxon>Aspergillus subgen. Circumdati</taxon>
    </lineage>
</organism>
<evidence type="ECO:0000256" key="1">
    <source>
        <dbReference type="SAM" id="MobiDB-lite"/>
    </source>
</evidence>
<feature type="compositionally biased region" description="Basic and acidic residues" evidence="1">
    <location>
        <begin position="21"/>
        <end position="42"/>
    </location>
</feature>
<gene>
    <name evidence="2" type="ORF">BDV40DRAFT_243701</name>
</gene>
<feature type="region of interest" description="Disordered" evidence="1">
    <location>
        <begin position="1"/>
        <end position="60"/>
    </location>
</feature>
<protein>
    <submittedName>
        <fullName evidence="2">Uncharacterized protein</fullName>
    </submittedName>
</protein>
<dbReference type="AlphaFoldDB" id="A0A5N6ULG1"/>
<dbReference type="Proteomes" id="UP000326950">
    <property type="component" value="Unassembled WGS sequence"/>
</dbReference>
<accession>A0A5N6ULG1</accession>
<dbReference type="EMBL" id="ML738677">
    <property type="protein sequence ID" value="KAE8159323.1"/>
    <property type="molecule type" value="Genomic_DNA"/>
</dbReference>
<feature type="compositionally biased region" description="Basic and acidic residues" evidence="1">
    <location>
        <begin position="1"/>
        <end position="13"/>
    </location>
</feature>
<proteinExistence type="predicted"/>
<reference evidence="2 3" key="1">
    <citation type="submission" date="2019-04" db="EMBL/GenBank/DDBJ databases">
        <title>Friends and foes A comparative genomics study of 23 Aspergillus species from section Flavi.</title>
        <authorList>
            <consortium name="DOE Joint Genome Institute"/>
            <person name="Kjaerbolling I."/>
            <person name="Vesth T."/>
            <person name="Frisvad J.C."/>
            <person name="Nybo J.L."/>
            <person name="Theobald S."/>
            <person name="Kildgaard S."/>
            <person name="Isbrandt T."/>
            <person name="Kuo A."/>
            <person name="Sato A."/>
            <person name="Lyhne E.K."/>
            <person name="Kogle M.E."/>
            <person name="Wiebenga A."/>
            <person name="Kun R.S."/>
            <person name="Lubbers R.J."/>
            <person name="Makela M.R."/>
            <person name="Barry K."/>
            <person name="Chovatia M."/>
            <person name="Clum A."/>
            <person name="Daum C."/>
            <person name="Haridas S."/>
            <person name="He G."/>
            <person name="LaButti K."/>
            <person name="Lipzen A."/>
            <person name="Mondo S."/>
            <person name="Riley R."/>
            <person name="Salamov A."/>
            <person name="Simmons B.A."/>
            <person name="Magnuson J.K."/>
            <person name="Henrissat B."/>
            <person name="Mortensen U.H."/>
            <person name="Larsen T.O."/>
            <person name="Devries R.P."/>
            <person name="Grigoriev I.V."/>
            <person name="Machida M."/>
            <person name="Baker S.E."/>
            <person name="Andersen M.R."/>
        </authorList>
    </citation>
    <scope>NUCLEOTIDE SEQUENCE [LARGE SCALE GENOMIC DNA]</scope>
    <source>
        <strain evidence="2 3">CBS 117626</strain>
    </source>
</reference>
<evidence type="ECO:0000313" key="3">
    <source>
        <dbReference type="Proteomes" id="UP000326950"/>
    </source>
</evidence>
<name>A0A5N6ULG1_ASPTM</name>
<keyword evidence="3" id="KW-1185">Reference proteome</keyword>
<sequence>MVSTARLERRREPGPGGSCESSRRERHGDRTGGQRLKNERSRSGRPAYETQGYSRHEEKEAWESGVWSLASLVHISCSPQLPESQSDSVHVIVVQG</sequence>